<sequence>MTSDSTALPQGLPPGLGARLALEAALTGLSPAQIVAEALAAHLYGRTPRRRRLERVLAHHHAIADRDDADLA</sequence>
<accession>A0A8J7SEE0</accession>
<reference evidence="1" key="1">
    <citation type="submission" date="2020-12" db="EMBL/GenBank/DDBJ databases">
        <title>Bacterial taxonomy.</title>
        <authorList>
            <person name="Pan X."/>
        </authorList>
    </citation>
    <scope>NUCLEOTIDE SEQUENCE</scope>
    <source>
        <strain evidence="1">M0105</strain>
    </source>
</reference>
<comment type="caution">
    <text evidence="1">The sequence shown here is derived from an EMBL/GenBank/DDBJ whole genome shotgun (WGS) entry which is preliminary data.</text>
</comment>
<gene>
    <name evidence="1" type="ORF">H0I76_15520</name>
</gene>
<dbReference type="RefSeq" id="WP_200611670.1">
    <property type="nucleotide sequence ID" value="NZ_JAEHHL010000009.1"/>
</dbReference>
<organism evidence="1 2">
    <name type="scientific">Thermohalobaculum xanthum</name>
    <dbReference type="NCBI Taxonomy" id="2753746"/>
    <lineage>
        <taxon>Bacteria</taxon>
        <taxon>Pseudomonadati</taxon>
        <taxon>Pseudomonadota</taxon>
        <taxon>Alphaproteobacteria</taxon>
        <taxon>Rhodobacterales</taxon>
        <taxon>Paracoccaceae</taxon>
        <taxon>Thermohalobaculum</taxon>
    </lineage>
</organism>
<dbReference type="Proteomes" id="UP000655420">
    <property type="component" value="Unassembled WGS sequence"/>
</dbReference>
<name>A0A8J7SEE0_9RHOB</name>
<evidence type="ECO:0000313" key="1">
    <source>
        <dbReference type="EMBL" id="MBK0400607.1"/>
    </source>
</evidence>
<protein>
    <submittedName>
        <fullName evidence="1">Uncharacterized protein</fullName>
    </submittedName>
</protein>
<keyword evidence="2" id="KW-1185">Reference proteome</keyword>
<dbReference type="EMBL" id="JAEHHL010000009">
    <property type="protein sequence ID" value="MBK0400607.1"/>
    <property type="molecule type" value="Genomic_DNA"/>
</dbReference>
<proteinExistence type="predicted"/>
<dbReference type="AlphaFoldDB" id="A0A8J7SEE0"/>
<evidence type="ECO:0000313" key="2">
    <source>
        <dbReference type="Proteomes" id="UP000655420"/>
    </source>
</evidence>